<evidence type="ECO:0000313" key="2">
    <source>
        <dbReference type="EMBL" id="SFR68420.1"/>
    </source>
</evidence>
<keyword evidence="1" id="KW-0812">Transmembrane</keyword>
<dbReference type="STRING" id="37658.SAMN05661086_00963"/>
<dbReference type="OrthoDB" id="2066326at2"/>
<protein>
    <submittedName>
        <fullName evidence="2">Prepilin-type N-terminal cleavage/methylation domain-containing protein</fullName>
    </submittedName>
</protein>
<name>A0A1I6IQ93_9FIRM</name>
<dbReference type="Pfam" id="PF07963">
    <property type="entry name" value="N_methyl"/>
    <property type="match status" value="1"/>
</dbReference>
<dbReference type="NCBIfam" id="TIGR02532">
    <property type="entry name" value="IV_pilin_GFxxxE"/>
    <property type="match status" value="1"/>
</dbReference>
<dbReference type="RefSeq" id="WP_092559568.1">
    <property type="nucleotide sequence ID" value="NZ_FOYZ01000003.1"/>
</dbReference>
<evidence type="ECO:0000313" key="3">
    <source>
        <dbReference type="Proteomes" id="UP000199659"/>
    </source>
</evidence>
<evidence type="ECO:0000256" key="1">
    <source>
        <dbReference type="SAM" id="Phobius"/>
    </source>
</evidence>
<dbReference type="Proteomes" id="UP000199659">
    <property type="component" value="Unassembled WGS sequence"/>
</dbReference>
<organism evidence="2 3">
    <name type="scientific">Anaeromicropila populeti</name>
    <dbReference type="NCBI Taxonomy" id="37658"/>
    <lineage>
        <taxon>Bacteria</taxon>
        <taxon>Bacillati</taxon>
        <taxon>Bacillota</taxon>
        <taxon>Clostridia</taxon>
        <taxon>Lachnospirales</taxon>
        <taxon>Lachnospiraceae</taxon>
        <taxon>Anaeromicropila</taxon>
    </lineage>
</organism>
<dbReference type="InterPro" id="IPR012902">
    <property type="entry name" value="N_methyl_site"/>
</dbReference>
<sequence length="203" mass="23158">MKLNQKGFSIVELLIAMALTSIILTGIIYFVSTGSRTASMAENDVELQSEAQIIMTHITNIVLEGNYAEIIPTVTSHNDSMLRVYYFDTATKTSIREKFFIFKESEEKIYYYEVDSKNMTSSEITAMETKIRNVWTSDGTVVGSQDDLLCDYVKGFDADCSQSPKIQVTLKLFKQDKEVNLQEEILMRNKEFRDVPVSRLVNI</sequence>
<dbReference type="AlphaFoldDB" id="A0A1I6IQ93"/>
<accession>A0A1I6IQ93</accession>
<reference evidence="2 3" key="1">
    <citation type="submission" date="2016-10" db="EMBL/GenBank/DDBJ databases">
        <authorList>
            <person name="de Groot N.N."/>
        </authorList>
    </citation>
    <scope>NUCLEOTIDE SEQUENCE [LARGE SCALE GENOMIC DNA]</scope>
    <source>
        <strain evidence="2 3">743A</strain>
    </source>
</reference>
<proteinExistence type="predicted"/>
<keyword evidence="1" id="KW-0472">Membrane</keyword>
<feature type="transmembrane region" description="Helical" evidence="1">
    <location>
        <begin position="7"/>
        <end position="31"/>
    </location>
</feature>
<keyword evidence="1" id="KW-1133">Transmembrane helix</keyword>
<gene>
    <name evidence="2" type="ORF">SAMN05661086_00963</name>
</gene>
<keyword evidence="3" id="KW-1185">Reference proteome</keyword>
<dbReference type="EMBL" id="FOYZ01000003">
    <property type="protein sequence ID" value="SFR68420.1"/>
    <property type="molecule type" value="Genomic_DNA"/>
</dbReference>